<evidence type="ECO:0000313" key="9">
    <source>
        <dbReference type="EMBL" id="GKZ25836.1"/>
    </source>
</evidence>
<feature type="transmembrane region" description="Helical" evidence="7">
    <location>
        <begin position="289"/>
        <end position="311"/>
    </location>
</feature>
<dbReference type="PANTHER" id="PTHR48022">
    <property type="entry name" value="PLASTIDIC GLUCOSE TRANSPORTER 4"/>
    <property type="match status" value="1"/>
</dbReference>
<dbReference type="InterPro" id="IPR036259">
    <property type="entry name" value="MFS_trans_sf"/>
</dbReference>
<dbReference type="Gene3D" id="1.20.1250.20">
    <property type="entry name" value="MFS general substrate transporter like domains"/>
    <property type="match status" value="1"/>
</dbReference>
<reference evidence="9" key="1">
    <citation type="submission" date="2022-07" db="EMBL/GenBank/DDBJ databases">
        <title>Taxonomy of Aspergillus series Nigri: significant species reduction supported by multi-species coalescent approaches.</title>
        <authorList>
            <person name="Bian C."/>
            <person name="Kusuya Y."/>
            <person name="Sklenar F."/>
            <person name="D'hooge E."/>
            <person name="Yaguchi T."/>
            <person name="Takahashi H."/>
            <person name="Hubka V."/>
        </authorList>
    </citation>
    <scope>NUCLEOTIDE SEQUENCE</scope>
    <source>
        <strain evidence="9">CBS 733.88</strain>
    </source>
</reference>
<dbReference type="InterPro" id="IPR005829">
    <property type="entry name" value="Sugar_transporter_CS"/>
</dbReference>
<dbReference type="EMBL" id="BROQ01000124">
    <property type="protein sequence ID" value="GKZ25836.1"/>
    <property type="molecule type" value="Genomic_DNA"/>
</dbReference>
<evidence type="ECO:0000256" key="4">
    <source>
        <dbReference type="ARBA" id="ARBA00022692"/>
    </source>
</evidence>
<keyword evidence="4 7" id="KW-0812">Transmembrane</keyword>
<evidence type="ECO:0000259" key="8">
    <source>
        <dbReference type="PROSITE" id="PS50850"/>
    </source>
</evidence>
<keyword evidence="5 7" id="KW-1133">Transmembrane helix</keyword>
<feature type="transmembrane region" description="Helical" evidence="7">
    <location>
        <begin position="388"/>
        <end position="407"/>
    </location>
</feature>
<evidence type="ECO:0000256" key="6">
    <source>
        <dbReference type="ARBA" id="ARBA00023136"/>
    </source>
</evidence>
<dbReference type="FunFam" id="1.20.1250.20:FF:000134">
    <property type="entry name" value="MFS sugar transporter protein"/>
    <property type="match status" value="1"/>
</dbReference>
<feature type="transmembrane region" description="Helical" evidence="7">
    <location>
        <begin position="357"/>
        <end position="376"/>
    </location>
</feature>
<proteinExistence type="inferred from homology"/>
<dbReference type="GO" id="GO:0016020">
    <property type="term" value="C:membrane"/>
    <property type="evidence" value="ECO:0007669"/>
    <property type="project" value="UniProtKB-SubCell"/>
</dbReference>
<keyword evidence="3" id="KW-0813">Transport</keyword>
<evidence type="ECO:0000256" key="1">
    <source>
        <dbReference type="ARBA" id="ARBA00004141"/>
    </source>
</evidence>
<accession>A0A9W6DSH6</accession>
<dbReference type="PROSITE" id="PS00216">
    <property type="entry name" value="SUGAR_TRANSPORT_1"/>
    <property type="match status" value="1"/>
</dbReference>
<dbReference type="InterPro" id="IPR050360">
    <property type="entry name" value="MFS_Sugar_Transporters"/>
</dbReference>
<gene>
    <name evidence="9" type="ORF">AbraCBS73388_001647</name>
</gene>
<dbReference type="Proteomes" id="UP001143548">
    <property type="component" value="Unassembled WGS sequence"/>
</dbReference>
<feature type="transmembrane region" description="Helical" evidence="7">
    <location>
        <begin position="129"/>
        <end position="152"/>
    </location>
</feature>
<sequence>MSFMGQPGGTWLGFINTLYWIGAGISATFAASFSNRYGRKKAICLGYICLIVGTALQSAAPSKALFMVGRFLAGASMGWMNNAGPSLIAEVAYPSHQGVATAMYMTSYYYGSVVAAWVTFGTRTLESNWAWRIPSLFQLLMPLLALPGFWFIPESVRWMVSVGRVAEARETLVRTHADNDSGAPWVEEELQMIQSSLVAEMEAEKSSGYAEMIRTPGNRHRLLISVTLGFFDQWVGNGLLSYYLAIVLNTVGVTETKDQLLISACLQIWNIFFAIGGAVSVERMGRRKLFLLSAAIMLISYVVMTGLYGSFVTTGSHSTGLAFVPFVFIYFAGYDIALTPLLTSYPCEIWPFRLRSRGLMVTWMSCIIAIIFNIFVNPIALEAIGWKYYIVYAVLLVVYGMIVFFFYPETRGFTLEQMALVFDDVHMDGRFIPTVDKMDETTVEEKE</sequence>
<comment type="subcellular location">
    <subcellularLocation>
        <location evidence="1">Membrane</location>
        <topology evidence="1">Multi-pass membrane protein</topology>
    </subcellularLocation>
</comment>
<dbReference type="PANTHER" id="PTHR48022:SF3">
    <property type="entry name" value="HEXOSE TRANSPORTER PROTEIN (AFU_ORTHOLOGUE AFUA_8G04480)-RELATED"/>
    <property type="match status" value="1"/>
</dbReference>
<keyword evidence="6 7" id="KW-0472">Membrane</keyword>
<name>A0A9W6DSH6_9EURO</name>
<dbReference type="GO" id="GO:0005351">
    <property type="term" value="F:carbohydrate:proton symporter activity"/>
    <property type="evidence" value="ECO:0007669"/>
    <property type="project" value="TreeGrafter"/>
</dbReference>
<comment type="similarity">
    <text evidence="2">Belongs to the major facilitator superfamily. Sugar transporter (TC 2.A.1.1) family.</text>
</comment>
<evidence type="ECO:0000256" key="7">
    <source>
        <dbReference type="SAM" id="Phobius"/>
    </source>
</evidence>
<dbReference type="InterPro" id="IPR020846">
    <property type="entry name" value="MFS_dom"/>
</dbReference>
<protein>
    <recommendedName>
        <fullName evidence="8">Major facilitator superfamily (MFS) profile domain-containing protein</fullName>
    </recommendedName>
</protein>
<feature type="transmembrane region" description="Helical" evidence="7">
    <location>
        <begin position="222"/>
        <end position="248"/>
    </location>
</feature>
<dbReference type="PROSITE" id="PS50850">
    <property type="entry name" value="MFS"/>
    <property type="match status" value="1"/>
</dbReference>
<dbReference type="InterPro" id="IPR005828">
    <property type="entry name" value="MFS_sugar_transport-like"/>
</dbReference>
<evidence type="ECO:0000313" key="10">
    <source>
        <dbReference type="Proteomes" id="UP001143548"/>
    </source>
</evidence>
<dbReference type="SUPFAM" id="SSF103473">
    <property type="entry name" value="MFS general substrate transporter"/>
    <property type="match status" value="1"/>
</dbReference>
<comment type="caution">
    <text evidence="9">The sequence shown here is derived from an EMBL/GenBank/DDBJ whole genome shotgun (WGS) entry which is preliminary data.</text>
</comment>
<feature type="domain" description="Major facilitator superfamily (MFS) profile" evidence="8">
    <location>
        <begin position="1"/>
        <end position="411"/>
    </location>
</feature>
<feature type="transmembrane region" description="Helical" evidence="7">
    <location>
        <begin position="323"/>
        <end position="345"/>
    </location>
</feature>
<dbReference type="Pfam" id="PF00083">
    <property type="entry name" value="Sugar_tr"/>
    <property type="match status" value="1"/>
</dbReference>
<organism evidence="9 10">
    <name type="scientific">Aspergillus brasiliensis</name>
    <dbReference type="NCBI Taxonomy" id="319629"/>
    <lineage>
        <taxon>Eukaryota</taxon>
        <taxon>Fungi</taxon>
        <taxon>Dikarya</taxon>
        <taxon>Ascomycota</taxon>
        <taxon>Pezizomycotina</taxon>
        <taxon>Eurotiomycetes</taxon>
        <taxon>Eurotiomycetidae</taxon>
        <taxon>Eurotiales</taxon>
        <taxon>Aspergillaceae</taxon>
        <taxon>Aspergillus</taxon>
        <taxon>Aspergillus subgen. Circumdati</taxon>
    </lineage>
</organism>
<evidence type="ECO:0000256" key="2">
    <source>
        <dbReference type="ARBA" id="ARBA00010992"/>
    </source>
</evidence>
<feature type="transmembrane region" description="Helical" evidence="7">
    <location>
        <begin position="260"/>
        <end position="282"/>
    </location>
</feature>
<evidence type="ECO:0000256" key="3">
    <source>
        <dbReference type="ARBA" id="ARBA00022448"/>
    </source>
</evidence>
<evidence type="ECO:0000256" key="5">
    <source>
        <dbReference type="ARBA" id="ARBA00022989"/>
    </source>
</evidence>
<dbReference type="AlphaFoldDB" id="A0A9W6DSH6"/>
<feature type="transmembrane region" description="Helical" evidence="7">
    <location>
        <begin position="12"/>
        <end position="30"/>
    </location>
</feature>
<feature type="transmembrane region" description="Helical" evidence="7">
    <location>
        <begin position="42"/>
        <end position="60"/>
    </location>
</feature>